<gene>
    <name evidence="2" type="ORF">EYF80_028279</name>
</gene>
<dbReference type="AlphaFoldDB" id="A0A4Z2H9I9"/>
<proteinExistence type="predicted"/>
<protein>
    <recommendedName>
        <fullName evidence="4">Secreted protein</fullName>
    </recommendedName>
</protein>
<sequence>MALGVLLGLRGMSVSLLPSGCISSACDVKLSSRRLQGGGAHSGAGGVRLEDDGPSLRPRFKANVFSGLNGKQSCWAAWLMRKRKRYSSPLRGPWGDVLKKVGNQRAGGTGGQSPR</sequence>
<feature type="signal peptide" evidence="1">
    <location>
        <begin position="1"/>
        <end position="15"/>
    </location>
</feature>
<dbReference type="EMBL" id="SRLO01000314">
    <property type="protein sequence ID" value="TNN61534.1"/>
    <property type="molecule type" value="Genomic_DNA"/>
</dbReference>
<organism evidence="2 3">
    <name type="scientific">Liparis tanakae</name>
    <name type="common">Tanaka's snailfish</name>
    <dbReference type="NCBI Taxonomy" id="230148"/>
    <lineage>
        <taxon>Eukaryota</taxon>
        <taxon>Metazoa</taxon>
        <taxon>Chordata</taxon>
        <taxon>Craniata</taxon>
        <taxon>Vertebrata</taxon>
        <taxon>Euteleostomi</taxon>
        <taxon>Actinopterygii</taxon>
        <taxon>Neopterygii</taxon>
        <taxon>Teleostei</taxon>
        <taxon>Neoteleostei</taxon>
        <taxon>Acanthomorphata</taxon>
        <taxon>Eupercaria</taxon>
        <taxon>Perciformes</taxon>
        <taxon>Cottioidei</taxon>
        <taxon>Cottales</taxon>
        <taxon>Liparidae</taxon>
        <taxon>Liparis</taxon>
    </lineage>
</organism>
<evidence type="ECO:0000313" key="2">
    <source>
        <dbReference type="EMBL" id="TNN61534.1"/>
    </source>
</evidence>
<keyword evidence="3" id="KW-1185">Reference proteome</keyword>
<evidence type="ECO:0000313" key="3">
    <source>
        <dbReference type="Proteomes" id="UP000314294"/>
    </source>
</evidence>
<accession>A0A4Z2H9I9</accession>
<feature type="chain" id="PRO_5021303055" description="Secreted protein" evidence="1">
    <location>
        <begin position="16"/>
        <end position="115"/>
    </location>
</feature>
<evidence type="ECO:0000256" key="1">
    <source>
        <dbReference type="SAM" id="SignalP"/>
    </source>
</evidence>
<keyword evidence="1" id="KW-0732">Signal</keyword>
<name>A0A4Z2H9I9_9TELE</name>
<evidence type="ECO:0008006" key="4">
    <source>
        <dbReference type="Google" id="ProtNLM"/>
    </source>
</evidence>
<dbReference type="Proteomes" id="UP000314294">
    <property type="component" value="Unassembled WGS sequence"/>
</dbReference>
<comment type="caution">
    <text evidence="2">The sequence shown here is derived from an EMBL/GenBank/DDBJ whole genome shotgun (WGS) entry which is preliminary data.</text>
</comment>
<reference evidence="2 3" key="1">
    <citation type="submission" date="2019-03" db="EMBL/GenBank/DDBJ databases">
        <title>First draft genome of Liparis tanakae, snailfish: a comprehensive survey of snailfish specific genes.</title>
        <authorList>
            <person name="Kim W."/>
            <person name="Song I."/>
            <person name="Jeong J.-H."/>
            <person name="Kim D."/>
            <person name="Kim S."/>
            <person name="Ryu S."/>
            <person name="Song J.Y."/>
            <person name="Lee S.K."/>
        </authorList>
    </citation>
    <scope>NUCLEOTIDE SEQUENCE [LARGE SCALE GENOMIC DNA]</scope>
    <source>
        <tissue evidence="2">Muscle</tissue>
    </source>
</reference>